<evidence type="ECO:0000313" key="2">
    <source>
        <dbReference type="EMBL" id="CAH9050371.1"/>
    </source>
</evidence>
<keyword evidence="3" id="KW-1185">Reference proteome</keyword>
<evidence type="ECO:0000256" key="1">
    <source>
        <dbReference type="SAM" id="MobiDB-lite"/>
    </source>
</evidence>
<feature type="region of interest" description="Disordered" evidence="1">
    <location>
        <begin position="46"/>
        <end position="97"/>
    </location>
</feature>
<proteinExistence type="predicted"/>
<reference evidence="2" key="1">
    <citation type="submission" date="2022-07" db="EMBL/GenBank/DDBJ databases">
        <authorList>
            <person name="Macas J."/>
            <person name="Novak P."/>
            <person name="Neumann P."/>
        </authorList>
    </citation>
    <scope>NUCLEOTIDE SEQUENCE</scope>
</reference>
<dbReference type="Proteomes" id="UP001152484">
    <property type="component" value="Unassembled WGS sequence"/>
</dbReference>
<protein>
    <submittedName>
        <fullName evidence="2">Uncharacterized protein</fullName>
    </submittedName>
</protein>
<sequence>MASSGGGRPRTTIGSKWLVGEKGIGRDQMVRQINIMDNQEQRLLRMENQNQDERDDPKTVEAVTNNCSTGEQKRRRTWEAKEPERKQPGDDTMMLEG</sequence>
<comment type="caution">
    <text evidence="2">The sequence shown here is derived from an EMBL/GenBank/DDBJ whole genome shotgun (WGS) entry which is preliminary data.</text>
</comment>
<feature type="compositionally biased region" description="Basic and acidic residues" evidence="1">
    <location>
        <begin position="46"/>
        <end position="59"/>
    </location>
</feature>
<accession>A0A9P0VLX8</accession>
<evidence type="ECO:0000313" key="3">
    <source>
        <dbReference type="Proteomes" id="UP001152484"/>
    </source>
</evidence>
<gene>
    <name evidence="2" type="ORF">CEURO_LOCUS57</name>
</gene>
<dbReference type="AlphaFoldDB" id="A0A9P0VLX8"/>
<name>A0A9P0VLX8_CUSEU</name>
<feature type="compositionally biased region" description="Basic and acidic residues" evidence="1">
    <location>
        <begin position="77"/>
        <end position="89"/>
    </location>
</feature>
<dbReference type="EMBL" id="CAMAPE010000001">
    <property type="protein sequence ID" value="CAH9050371.1"/>
    <property type="molecule type" value="Genomic_DNA"/>
</dbReference>
<organism evidence="2 3">
    <name type="scientific">Cuscuta europaea</name>
    <name type="common">European dodder</name>
    <dbReference type="NCBI Taxonomy" id="41803"/>
    <lineage>
        <taxon>Eukaryota</taxon>
        <taxon>Viridiplantae</taxon>
        <taxon>Streptophyta</taxon>
        <taxon>Embryophyta</taxon>
        <taxon>Tracheophyta</taxon>
        <taxon>Spermatophyta</taxon>
        <taxon>Magnoliopsida</taxon>
        <taxon>eudicotyledons</taxon>
        <taxon>Gunneridae</taxon>
        <taxon>Pentapetalae</taxon>
        <taxon>asterids</taxon>
        <taxon>lamiids</taxon>
        <taxon>Solanales</taxon>
        <taxon>Convolvulaceae</taxon>
        <taxon>Cuscuteae</taxon>
        <taxon>Cuscuta</taxon>
        <taxon>Cuscuta subgen. Cuscuta</taxon>
    </lineage>
</organism>